<dbReference type="PRINTS" id="PR00980">
    <property type="entry name" value="TRNASYNTHALA"/>
</dbReference>
<accession>A0ABN8SQZ5</accession>
<dbReference type="InterPro" id="IPR050058">
    <property type="entry name" value="Ala-tRNA_ligase"/>
</dbReference>
<evidence type="ECO:0000256" key="1">
    <source>
        <dbReference type="ARBA" id="ARBA00008226"/>
    </source>
</evidence>
<feature type="domain" description="Alanyl-transfer RNA synthetases family profile" evidence="10">
    <location>
        <begin position="1"/>
        <end position="259"/>
    </location>
</feature>
<keyword evidence="5" id="KW-0547">Nucleotide-binding</keyword>
<keyword evidence="12" id="KW-1185">Reference proteome</keyword>
<dbReference type="CDD" id="cd00673">
    <property type="entry name" value="AlaRS_core"/>
    <property type="match status" value="1"/>
</dbReference>
<comment type="similarity">
    <text evidence="1">Belongs to the class-II aminoacyl-tRNA synthetase family.</text>
</comment>
<feature type="non-terminal residue" evidence="11">
    <location>
        <position position="259"/>
    </location>
</feature>
<dbReference type="PANTHER" id="PTHR11777:SF9">
    <property type="entry name" value="ALANINE--TRNA LIGASE, CYTOPLASMIC"/>
    <property type="match status" value="1"/>
</dbReference>
<evidence type="ECO:0000256" key="3">
    <source>
        <dbReference type="ARBA" id="ARBA00022555"/>
    </source>
</evidence>
<dbReference type="EMBL" id="CALNXI010003673">
    <property type="protein sequence ID" value="CAH3194007.1"/>
    <property type="molecule type" value="Genomic_DNA"/>
</dbReference>
<evidence type="ECO:0000256" key="8">
    <source>
        <dbReference type="ARBA" id="ARBA00022917"/>
    </source>
</evidence>
<dbReference type="Pfam" id="PF01411">
    <property type="entry name" value="tRNA-synt_2c"/>
    <property type="match status" value="1"/>
</dbReference>
<keyword evidence="8" id="KW-0648">Protein biosynthesis</keyword>
<proteinExistence type="inferred from homology"/>
<dbReference type="InterPro" id="IPR018165">
    <property type="entry name" value="Ala-tRNA-synth_IIc_core"/>
</dbReference>
<keyword evidence="7" id="KW-0694">RNA-binding</keyword>
<gene>
    <name evidence="11" type="ORF">PEVE_00026939</name>
</gene>
<evidence type="ECO:0000313" key="12">
    <source>
        <dbReference type="Proteomes" id="UP001159427"/>
    </source>
</evidence>
<evidence type="ECO:0000256" key="9">
    <source>
        <dbReference type="ARBA" id="ARBA00023146"/>
    </source>
</evidence>
<evidence type="ECO:0000259" key="10">
    <source>
        <dbReference type="PROSITE" id="PS50860"/>
    </source>
</evidence>
<evidence type="ECO:0000256" key="6">
    <source>
        <dbReference type="ARBA" id="ARBA00022840"/>
    </source>
</evidence>
<evidence type="ECO:0000256" key="7">
    <source>
        <dbReference type="ARBA" id="ARBA00022884"/>
    </source>
</evidence>
<dbReference type="EC" id="6.1.1.7" evidence="2"/>
<reference evidence="11 12" key="1">
    <citation type="submission" date="2022-05" db="EMBL/GenBank/DDBJ databases">
        <authorList>
            <consortium name="Genoscope - CEA"/>
            <person name="William W."/>
        </authorList>
    </citation>
    <scope>NUCLEOTIDE SEQUENCE [LARGE SCALE GENOMIC DNA]</scope>
</reference>
<comment type="caution">
    <text evidence="11">The sequence shown here is derived from an EMBL/GenBank/DDBJ whole genome shotgun (WGS) entry which is preliminary data.</text>
</comment>
<dbReference type="Proteomes" id="UP001159427">
    <property type="component" value="Unassembled WGS sequence"/>
</dbReference>
<name>A0ABN8SQZ5_9CNID</name>
<dbReference type="InterPro" id="IPR018164">
    <property type="entry name" value="Ala-tRNA-synth_IIc_N"/>
</dbReference>
<evidence type="ECO:0000256" key="2">
    <source>
        <dbReference type="ARBA" id="ARBA00013168"/>
    </source>
</evidence>
<dbReference type="PROSITE" id="PS50860">
    <property type="entry name" value="AA_TRNA_LIGASE_II_ALA"/>
    <property type="match status" value="1"/>
</dbReference>
<protein>
    <recommendedName>
        <fullName evidence="2">alanine--tRNA ligase</fullName>
        <ecNumber evidence="2">6.1.1.7</ecNumber>
    </recommendedName>
</protein>
<sequence>MFVDFFVEKYEHTFVPSSSTIPHEDPTLLFANAGMNQYKSIFLGTVDPNSDFSKLKRAANSQKCIRAGGKHNDLDDVGKDVYHHTFFEMLGNWSFGDYFKKEAIEWAWELLTVKYGMPKDRLYVTYFGGAEGLESDEETRQFWLNMGLPPERVLPFGMKDNFWEMGETGPCGPCSEIHFDRIGGRDAASLVNMDDPTVLEVWNLVFIQFNRETDGSLKSLPSKHVDTGMGLERLTSITQGKMSNYDTDLFQPFFEAIHK</sequence>
<dbReference type="Gene3D" id="3.30.930.10">
    <property type="entry name" value="Bira Bifunctional Protein, Domain 2"/>
    <property type="match status" value="1"/>
</dbReference>
<evidence type="ECO:0000256" key="4">
    <source>
        <dbReference type="ARBA" id="ARBA00022598"/>
    </source>
</evidence>
<keyword evidence="6" id="KW-0067">ATP-binding</keyword>
<organism evidence="11 12">
    <name type="scientific">Porites evermanni</name>
    <dbReference type="NCBI Taxonomy" id="104178"/>
    <lineage>
        <taxon>Eukaryota</taxon>
        <taxon>Metazoa</taxon>
        <taxon>Cnidaria</taxon>
        <taxon>Anthozoa</taxon>
        <taxon>Hexacorallia</taxon>
        <taxon>Scleractinia</taxon>
        <taxon>Fungiina</taxon>
        <taxon>Poritidae</taxon>
        <taxon>Porites</taxon>
    </lineage>
</organism>
<keyword evidence="3" id="KW-0820">tRNA-binding</keyword>
<evidence type="ECO:0000256" key="5">
    <source>
        <dbReference type="ARBA" id="ARBA00022741"/>
    </source>
</evidence>
<keyword evidence="4" id="KW-0436">Ligase</keyword>
<evidence type="ECO:0000313" key="11">
    <source>
        <dbReference type="EMBL" id="CAH3194007.1"/>
    </source>
</evidence>
<keyword evidence="9" id="KW-0030">Aminoacyl-tRNA synthetase</keyword>
<dbReference type="SUPFAM" id="SSF55681">
    <property type="entry name" value="Class II aaRS and biotin synthetases"/>
    <property type="match status" value="1"/>
</dbReference>
<dbReference type="InterPro" id="IPR045864">
    <property type="entry name" value="aa-tRNA-synth_II/BPL/LPL"/>
</dbReference>
<dbReference type="PANTHER" id="PTHR11777">
    <property type="entry name" value="ALANYL-TRNA SYNTHETASE"/>
    <property type="match status" value="1"/>
</dbReference>
<dbReference type="InterPro" id="IPR002318">
    <property type="entry name" value="Ala-tRNA-lgiase_IIc"/>
</dbReference>